<evidence type="ECO:0000313" key="2">
    <source>
        <dbReference type="EMBL" id="SNR55512.1"/>
    </source>
</evidence>
<evidence type="ECO:0000313" key="3">
    <source>
        <dbReference type="Proteomes" id="UP000198417"/>
    </source>
</evidence>
<protein>
    <submittedName>
        <fullName evidence="2">Glyoxalase-like domain-containing protein</fullName>
    </submittedName>
</protein>
<dbReference type="SUPFAM" id="SSF54593">
    <property type="entry name" value="Glyoxalase/Bleomycin resistance protein/Dihydroxybiphenyl dioxygenase"/>
    <property type="match status" value="1"/>
</dbReference>
<proteinExistence type="predicted"/>
<dbReference type="InterPro" id="IPR029068">
    <property type="entry name" value="Glyas_Bleomycin-R_OHBP_Dase"/>
</dbReference>
<dbReference type="InterPro" id="IPR025870">
    <property type="entry name" value="Glyoxalase-like_dom"/>
</dbReference>
<dbReference type="Proteomes" id="UP000198417">
    <property type="component" value="Unassembled WGS sequence"/>
</dbReference>
<dbReference type="EMBL" id="FZNN01000010">
    <property type="protein sequence ID" value="SNR55512.1"/>
    <property type="molecule type" value="Genomic_DNA"/>
</dbReference>
<gene>
    <name evidence="2" type="ORF">SAMN06265370_11023</name>
</gene>
<dbReference type="OrthoDB" id="8451710at2"/>
<accession>A0A238XA59</accession>
<name>A0A238XA59_9RHOB</name>
<keyword evidence="3" id="KW-1185">Reference proteome</keyword>
<sequence length="204" mass="22219">MLVLDHIAVLGETLEEATVHAETALGLPLLPGGKHEHYATHNRLLGLGDGIYLEAIASDPAAPPKPYPRWFGLDRFRGPPRLDKWVCRVDDLEAAVKKFPMAGLPVRLSRGTLDWSMAVPADGQLPFDGMFPALIQWHSPVPPGTSMNTGGPMLESLTVRLPEAAELDDLLGPLLSDDRIRFETGSNPALRAEFMTEAGKKVLQ</sequence>
<dbReference type="Gene3D" id="3.10.180.10">
    <property type="entry name" value="2,3-Dihydroxybiphenyl 1,2-Dioxygenase, domain 1"/>
    <property type="match status" value="1"/>
</dbReference>
<dbReference type="Pfam" id="PF13468">
    <property type="entry name" value="Glyoxalase_3"/>
    <property type="match status" value="1"/>
</dbReference>
<dbReference type="AlphaFoldDB" id="A0A238XA59"/>
<dbReference type="RefSeq" id="WP_089270761.1">
    <property type="nucleotide sequence ID" value="NZ_FZNN01000010.1"/>
</dbReference>
<evidence type="ECO:0000259" key="1">
    <source>
        <dbReference type="Pfam" id="PF13468"/>
    </source>
</evidence>
<feature type="domain" description="Glyoxalase-like" evidence="1">
    <location>
        <begin position="4"/>
        <end position="171"/>
    </location>
</feature>
<organism evidence="2 3">
    <name type="scientific">Puniceibacterium sediminis</name>
    <dbReference type="NCBI Taxonomy" id="1608407"/>
    <lineage>
        <taxon>Bacteria</taxon>
        <taxon>Pseudomonadati</taxon>
        <taxon>Pseudomonadota</taxon>
        <taxon>Alphaproteobacteria</taxon>
        <taxon>Rhodobacterales</taxon>
        <taxon>Paracoccaceae</taxon>
        <taxon>Puniceibacterium</taxon>
    </lineage>
</organism>
<reference evidence="2 3" key="1">
    <citation type="submission" date="2017-06" db="EMBL/GenBank/DDBJ databases">
        <authorList>
            <person name="Kim H.J."/>
            <person name="Triplett B.A."/>
        </authorList>
    </citation>
    <scope>NUCLEOTIDE SEQUENCE [LARGE SCALE GENOMIC DNA]</scope>
    <source>
        <strain evidence="2 3">DSM 29052</strain>
    </source>
</reference>